<dbReference type="NCBIfam" id="NF001100">
    <property type="entry name" value="PRK00133.1"/>
    <property type="match status" value="1"/>
</dbReference>
<dbReference type="SUPFAM" id="SSF47323">
    <property type="entry name" value="Anticodon-binding domain of a subclass of class I aminoacyl-tRNA synthetases"/>
    <property type="match status" value="1"/>
</dbReference>
<evidence type="ECO:0000256" key="14">
    <source>
        <dbReference type="PROSITE-ProRule" id="PRU00209"/>
    </source>
</evidence>
<dbReference type="InterPro" id="IPR009080">
    <property type="entry name" value="tRNAsynth_Ia_anticodon-bd"/>
</dbReference>
<dbReference type="InterPro" id="IPR014758">
    <property type="entry name" value="Met-tRNA_synth"/>
</dbReference>
<dbReference type="EC" id="6.1.1.10" evidence="3"/>
<keyword evidence="6 15" id="KW-0436">Ligase</keyword>
<dbReference type="Gene3D" id="1.10.730.10">
    <property type="entry name" value="Isoleucyl-tRNA Synthetase, Domain 1"/>
    <property type="match status" value="1"/>
</dbReference>
<evidence type="ECO:0000256" key="5">
    <source>
        <dbReference type="ARBA" id="ARBA00022555"/>
    </source>
</evidence>
<dbReference type="PANTHER" id="PTHR45765">
    <property type="entry name" value="METHIONINE--TRNA LIGASE"/>
    <property type="match status" value="1"/>
</dbReference>
<dbReference type="InterPro" id="IPR033911">
    <property type="entry name" value="MetRS_core"/>
</dbReference>
<reference evidence="18 19" key="1">
    <citation type="submission" date="2024-09" db="EMBL/GenBank/DDBJ databases">
        <title>Chromosome-scale assembly of Riccia fluitans.</title>
        <authorList>
            <person name="Paukszto L."/>
            <person name="Sawicki J."/>
            <person name="Karawczyk K."/>
            <person name="Piernik-Szablinska J."/>
            <person name="Szczecinska M."/>
            <person name="Mazdziarz M."/>
        </authorList>
    </citation>
    <scope>NUCLEOTIDE SEQUENCE [LARGE SCALE GENOMIC DNA]</scope>
    <source>
        <strain evidence="18">Rf_01</strain>
        <tissue evidence="18">Aerial parts of the thallus</tissue>
    </source>
</reference>
<evidence type="ECO:0000256" key="12">
    <source>
        <dbReference type="ARBA" id="ARBA00030904"/>
    </source>
</evidence>
<feature type="compositionally biased region" description="Low complexity" evidence="16">
    <location>
        <begin position="615"/>
        <end position="631"/>
    </location>
</feature>
<dbReference type="PROSITE" id="PS50886">
    <property type="entry name" value="TRBD"/>
    <property type="match status" value="1"/>
</dbReference>
<dbReference type="NCBIfam" id="TIGR00398">
    <property type="entry name" value="metG"/>
    <property type="match status" value="1"/>
</dbReference>
<dbReference type="InterPro" id="IPR001412">
    <property type="entry name" value="aa-tRNA-synth_I_CS"/>
</dbReference>
<dbReference type="InterPro" id="IPR002547">
    <property type="entry name" value="tRNA-bd_dom"/>
</dbReference>
<dbReference type="GO" id="GO:0000049">
    <property type="term" value="F:tRNA binding"/>
    <property type="evidence" value="ECO:0007669"/>
    <property type="project" value="UniProtKB-UniRule"/>
</dbReference>
<dbReference type="Proteomes" id="UP001605036">
    <property type="component" value="Unassembled WGS sequence"/>
</dbReference>
<comment type="catalytic activity">
    <reaction evidence="13">
        <text>tRNA(Met) + L-methionine + ATP = L-methionyl-tRNA(Met) + AMP + diphosphate</text>
        <dbReference type="Rhea" id="RHEA:13481"/>
        <dbReference type="Rhea" id="RHEA-COMP:9667"/>
        <dbReference type="Rhea" id="RHEA-COMP:9698"/>
        <dbReference type="ChEBI" id="CHEBI:30616"/>
        <dbReference type="ChEBI" id="CHEBI:33019"/>
        <dbReference type="ChEBI" id="CHEBI:57844"/>
        <dbReference type="ChEBI" id="CHEBI:78442"/>
        <dbReference type="ChEBI" id="CHEBI:78530"/>
        <dbReference type="ChEBI" id="CHEBI:456215"/>
        <dbReference type="EC" id="6.1.1.10"/>
    </reaction>
</comment>
<protein>
    <recommendedName>
        <fullName evidence="3">methionine--tRNA ligase</fullName>
        <ecNumber evidence="3">6.1.1.10</ecNumber>
    </recommendedName>
    <alternativeName>
        <fullName evidence="12">Methionyl-tRNA synthetase</fullName>
    </alternativeName>
</protein>
<evidence type="ECO:0000256" key="10">
    <source>
        <dbReference type="ARBA" id="ARBA00022917"/>
    </source>
</evidence>
<keyword evidence="11 15" id="KW-0030">Aminoacyl-tRNA synthetase</keyword>
<dbReference type="EMBL" id="JBHFFA010000006">
    <property type="protein sequence ID" value="KAL2620042.1"/>
    <property type="molecule type" value="Genomic_DNA"/>
</dbReference>
<evidence type="ECO:0000256" key="6">
    <source>
        <dbReference type="ARBA" id="ARBA00022598"/>
    </source>
</evidence>
<name>A0ABD1Y311_9MARC</name>
<evidence type="ECO:0000256" key="16">
    <source>
        <dbReference type="SAM" id="MobiDB-lite"/>
    </source>
</evidence>
<dbReference type="GO" id="GO:0009791">
    <property type="term" value="P:post-embryonic development"/>
    <property type="evidence" value="ECO:0007669"/>
    <property type="project" value="UniProtKB-ARBA"/>
</dbReference>
<keyword evidence="7 15" id="KW-0547">Nucleotide-binding</keyword>
<keyword evidence="9 14" id="KW-0694">RNA-binding</keyword>
<dbReference type="SUPFAM" id="SSF52374">
    <property type="entry name" value="Nucleotidylyl transferase"/>
    <property type="match status" value="1"/>
</dbReference>
<proteinExistence type="inferred from homology"/>
<dbReference type="SUPFAM" id="SSF57770">
    <property type="entry name" value="Methionyl-tRNA synthetase (MetRS), Zn-domain"/>
    <property type="match status" value="1"/>
</dbReference>
<organism evidence="18 19">
    <name type="scientific">Riccia fluitans</name>
    <dbReference type="NCBI Taxonomy" id="41844"/>
    <lineage>
        <taxon>Eukaryota</taxon>
        <taxon>Viridiplantae</taxon>
        <taxon>Streptophyta</taxon>
        <taxon>Embryophyta</taxon>
        <taxon>Marchantiophyta</taxon>
        <taxon>Marchantiopsida</taxon>
        <taxon>Marchantiidae</taxon>
        <taxon>Marchantiales</taxon>
        <taxon>Ricciaceae</taxon>
        <taxon>Riccia</taxon>
    </lineage>
</organism>
<dbReference type="SUPFAM" id="SSF50249">
    <property type="entry name" value="Nucleic acid-binding proteins"/>
    <property type="match status" value="1"/>
</dbReference>
<evidence type="ECO:0000256" key="15">
    <source>
        <dbReference type="RuleBase" id="RU363039"/>
    </source>
</evidence>
<dbReference type="InterPro" id="IPR029038">
    <property type="entry name" value="MetRS_Zn"/>
</dbReference>
<dbReference type="InterPro" id="IPR015413">
    <property type="entry name" value="Methionyl/Leucyl_tRNA_Synth"/>
</dbReference>
<feature type="compositionally biased region" description="Basic and acidic residues" evidence="16">
    <location>
        <begin position="636"/>
        <end position="659"/>
    </location>
</feature>
<dbReference type="GO" id="GO:0005737">
    <property type="term" value="C:cytoplasm"/>
    <property type="evidence" value="ECO:0007669"/>
    <property type="project" value="UniProtKB-SubCell"/>
</dbReference>
<evidence type="ECO:0000313" key="19">
    <source>
        <dbReference type="Proteomes" id="UP001605036"/>
    </source>
</evidence>
<dbReference type="InterPro" id="IPR023458">
    <property type="entry name" value="Met-tRNA_ligase_1"/>
</dbReference>
<comment type="similarity">
    <text evidence="2 15">Belongs to the class-I aminoacyl-tRNA synthetase family.</text>
</comment>
<dbReference type="GO" id="GO:0004825">
    <property type="term" value="F:methionine-tRNA ligase activity"/>
    <property type="evidence" value="ECO:0007669"/>
    <property type="project" value="UniProtKB-EC"/>
</dbReference>
<evidence type="ECO:0000256" key="1">
    <source>
        <dbReference type="ARBA" id="ARBA00004496"/>
    </source>
</evidence>
<evidence type="ECO:0000256" key="2">
    <source>
        <dbReference type="ARBA" id="ARBA00005594"/>
    </source>
</evidence>
<evidence type="ECO:0000256" key="7">
    <source>
        <dbReference type="ARBA" id="ARBA00022741"/>
    </source>
</evidence>
<dbReference type="InterPro" id="IPR014729">
    <property type="entry name" value="Rossmann-like_a/b/a_fold"/>
</dbReference>
<feature type="domain" description="TRNA-binding" evidence="17">
    <location>
        <begin position="663"/>
        <end position="766"/>
    </location>
</feature>
<comment type="subcellular location">
    <subcellularLocation>
        <location evidence="1">Cytoplasm</location>
    </subcellularLocation>
</comment>
<dbReference type="GO" id="GO:0048608">
    <property type="term" value="P:reproductive structure development"/>
    <property type="evidence" value="ECO:0007669"/>
    <property type="project" value="UniProtKB-ARBA"/>
</dbReference>
<dbReference type="PRINTS" id="PR01041">
    <property type="entry name" value="TRNASYNTHMET"/>
</dbReference>
<dbReference type="Gene3D" id="2.20.28.20">
    <property type="entry name" value="Methionyl-tRNA synthetase, Zn-domain"/>
    <property type="match status" value="1"/>
</dbReference>
<keyword evidence="8 15" id="KW-0067">ATP-binding</keyword>
<dbReference type="HAMAP" id="MF_00098">
    <property type="entry name" value="Met_tRNA_synth_type1"/>
    <property type="match status" value="1"/>
</dbReference>
<evidence type="ECO:0000256" key="3">
    <source>
        <dbReference type="ARBA" id="ARBA00012838"/>
    </source>
</evidence>
<dbReference type="InterPro" id="IPR041872">
    <property type="entry name" value="Anticodon_Met"/>
</dbReference>
<accession>A0ABD1Y311</accession>
<comment type="caution">
    <text evidence="18">The sequence shown here is derived from an EMBL/GenBank/DDBJ whole genome shotgun (WGS) entry which is preliminary data.</text>
</comment>
<dbReference type="Pfam" id="PF01588">
    <property type="entry name" value="tRNA_bind"/>
    <property type="match status" value="1"/>
</dbReference>
<gene>
    <name evidence="18" type="ORF">R1flu_000247</name>
</gene>
<dbReference type="CDD" id="cd00814">
    <property type="entry name" value="MetRS_core"/>
    <property type="match status" value="1"/>
</dbReference>
<dbReference type="CDD" id="cd07957">
    <property type="entry name" value="Anticodon_Ia_Met"/>
    <property type="match status" value="1"/>
</dbReference>
<evidence type="ECO:0000256" key="4">
    <source>
        <dbReference type="ARBA" id="ARBA00022490"/>
    </source>
</evidence>
<keyword evidence="5 14" id="KW-0820">tRNA-binding</keyword>
<evidence type="ECO:0000256" key="9">
    <source>
        <dbReference type="ARBA" id="ARBA00022884"/>
    </source>
</evidence>
<evidence type="ECO:0000256" key="11">
    <source>
        <dbReference type="ARBA" id="ARBA00023146"/>
    </source>
</evidence>
<dbReference type="FunFam" id="1.10.730.10:FF:000024">
    <property type="entry name" value="Methionine--tRNA ligase cytoplasmic"/>
    <property type="match status" value="1"/>
</dbReference>
<dbReference type="FunFam" id="2.40.50.140:FF:000047">
    <property type="entry name" value="tyrosine--tRNA ligase, cytoplasmic isoform X2"/>
    <property type="match status" value="1"/>
</dbReference>
<keyword evidence="19" id="KW-1185">Reference proteome</keyword>
<dbReference type="PANTHER" id="PTHR45765:SF1">
    <property type="entry name" value="METHIONINE--TRNA LIGASE, CYTOPLASMIC"/>
    <property type="match status" value="1"/>
</dbReference>
<keyword evidence="4" id="KW-0963">Cytoplasm</keyword>
<evidence type="ECO:0000256" key="13">
    <source>
        <dbReference type="ARBA" id="ARBA00047364"/>
    </source>
</evidence>
<evidence type="ECO:0000259" key="17">
    <source>
        <dbReference type="PROSITE" id="PS50886"/>
    </source>
</evidence>
<dbReference type="FunFam" id="2.20.28.20:FF:000001">
    <property type="entry name" value="Methionine--tRNA ligase"/>
    <property type="match status" value="1"/>
</dbReference>
<keyword evidence="10 15" id="KW-0648">Protein biosynthesis</keyword>
<evidence type="ECO:0000256" key="8">
    <source>
        <dbReference type="ARBA" id="ARBA00022840"/>
    </source>
</evidence>
<dbReference type="Gene3D" id="2.40.50.140">
    <property type="entry name" value="Nucleic acid-binding proteins"/>
    <property type="match status" value="1"/>
</dbReference>
<feature type="region of interest" description="Disordered" evidence="16">
    <location>
        <begin position="615"/>
        <end position="659"/>
    </location>
</feature>
<evidence type="ECO:0000313" key="18">
    <source>
        <dbReference type="EMBL" id="KAL2620042.1"/>
    </source>
</evidence>
<dbReference type="AlphaFoldDB" id="A0ABD1Y311"/>
<dbReference type="Pfam" id="PF09334">
    <property type="entry name" value="tRNA-synt_1g"/>
    <property type="match status" value="1"/>
</dbReference>
<dbReference type="Gene3D" id="3.40.50.620">
    <property type="entry name" value="HUPs"/>
    <property type="match status" value="1"/>
</dbReference>
<dbReference type="CDD" id="cd02799">
    <property type="entry name" value="tRNA_bind_EMAP-II_like"/>
    <property type="match status" value="1"/>
</dbReference>
<sequence>MDSTVSGLKSLALDNSAGSAALGSGLQTRVKREVRVPIPGKRNVLVTSALPYVNNVPHLGNIIGCVLSADVYARYCRIRGYNVIYMCGTDEYGTATETKAMEEGITPKEICDKYHAIHKEIYEWFDIDFDMFGRTSTPQQTVICQAIFQKLLENGRLLEDKMEQPYCNTCLRFLADRFVEGTCPHATCRYEDARGDQCDNCGKLLNAADLVNPRCKRCGNPPEIRETEHMFLDLPQLKDRLEEYVTNTSVSGGWSQNSVQTTNAWIRDGLKPRCITRDLKWGVPVPLEKYKEKVFYVWFDAPIGYISITANYTSEWEKWWKSPKDVEMVQFMGKDNVPFHTVIFPSTLLGTNDPWTLMKTISVTEYLNYESGKFSKSRGVGVFGNDAKTTGIPVEVWRYYLLTNRPEMSDTLFTWADLQAKQNNELLKNLGNFVHRSLSFLVKPAGEGYAGVVPEAPGAESHELTTTLGANVGQLVKEYVEAMEKVKLKQGLRTAMNVSSLGNLYLQDSKFWKLYKEDPAACAIVLKTSVGLVHLLATLLEPFMPSFSHKILAQLNLPASTLSLSEENESVEKASRPWELVPANHQIGSPTPVFAEMKDDEMEGYRAKFAGSQADRANAAANGPAKTGTTAVSQAESKKGSKTSKDGDSKTKKSAAEVKDVHPAARLDIRVGLITKVQKHPDADSLYVEEIDVGEAVPRTVVSGLVKFIPIEQMQNRRVCVLCNLKPATMRGIKSQAMVLAASNAEHTQVDLVTPPEEAKVGERVTFPGFEGDPDEVLNPKKKVWETVQPDLATTEELVAVYKNVPFTTTAGVCKVSSISRGFIK</sequence>
<dbReference type="Pfam" id="PF19303">
    <property type="entry name" value="Anticodon_3"/>
    <property type="match status" value="1"/>
</dbReference>
<dbReference type="GO" id="GO:0005524">
    <property type="term" value="F:ATP binding"/>
    <property type="evidence" value="ECO:0007669"/>
    <property type="project" value="UniProtKB-KW"/>
</dbReference>
<dbReference type="GO" id="GO:0006412">
    <property type="term" value="P:translation"/>
    <property type="evidence" value="ECO:0007669"/>
    <property type="project" value="UniProtKB-KW"/>
</dbReference>
<dbReference type="InterPro" id="IPR012340">
    <property type="entry name" value="NA-bd_OB-fold"/>
</dbReference>
<dbReference type="PROSITE" id="PS00178">
    <property type="entry name" value="AA_TRNA_LIGASE_I"/>
    <property type="match status" value="1"/>
</dbReference>